<dbReference type="PROSITE" id="PS51123">
    <property type="entry name" value="OMPA_2"/>
    <property type="match status" value="1"/>
</dbReference>
<dbReference type="InterPro" id="IPR036737">
    <property type="entry name" value="OmpA-like_sf"/>
</dbReference>
<dbReference type="STRING" id="927083.DB32_008631"/>
<evidence type="ECO:0000313" key="4">
    <source>
        <dbReference type="EMBL" id="AKF11482.1"/>
    </source>
</evidence>
<name>A0A0F6YN39_9BACT</name>
<organism evidence="4 5">
    <name type="scientific">Sandaracinus amylolyticus</name>
    <dbReference type="NCBI Taxonomy" id="927083"/>
    <lineage>
        <taxon>Bacteria</taxon>
        <taxon>Pseudomonadati</taxon>
        <taxon>Myxococcota</taxon>
        <taxon>Polyangia</taxon>
        <taxon>Polyangiales</taxon>
        <taxon>Sandaracinaceae</taxon>
        <taxon>Sandaracinus</taxon>
    </lineage>
</organism>
<dbReference type="PANTHER" id="PTHR30329">
    <property type="entry name" value="STATOR ELEMENT OF FLAGELLAR MOTOR COMPLEX"/>
    <property type="match status" value="1"/>
</dbReference>
<dbReference type="PROSITE" id="PS51257">
    <property type="entry name" value="PROKAR_LIPOPROTEIN"/>
    <property type="match status" value="1"/>
</dbReference>
<reference evidence="4 5" key="1">
    <citation type="submission" date="2015-03" db="EMBL/GenBank/DDBJ databases">
        <title>Genome assembly of Sandaracinus amylolyticus DSM 53668.</title>
        <authorList>
            <person name="Sharma G."/>
            <person name="Subramanian S."/>
        </authorList>
    </citation>
    <scope>NUCLEOTIDE SEQUENCE [LARGE SCALE GENOMIC DNA]</scope>
    <source>
        <strain evidence="4 5">DSM 53668</strain>
    </source>
</reference>
<dbReference type="Proteomes" id="UP000034883">
    <property type="component" value="Chromosome"/>
</dbReference>
<dbReference type="PANTHER" id="PTHR30329:SF21">
    <property type="entry name" value="LIPOPROTEIN YIAD-RELATED"/>
    <property type="match status" value="1"/>
</dbReference>
<evidence type="ECO:0000256" key="2">
    <source>
        <dbReference type="SAM" id="MobiDB-lite"/>
    </source>
</evidence>
<dbReference type="AlphaFoldDB" id="A0A0F6YN39"/>
<dbReference type="EMBL" id="CP011125">
    <property type="protein sequence ID" value="AKF11482.1"/>
    <property type="molecule type" value="Genomic_DNA"/>
</dbReference>
<dbReference type="InterPro" id="IPR006665">
    <property type="entry name" value="OmpA-like"/>
</dbReference>
<accession>A0A0F6YN39</accession>
<gene>
    <name evidence="4" type="ORF">DB32_008631</name>
</gene>
<keyword evidence="4" id="KW-0282">Flagellum</keyword>
<dbReference type="InterPro" id="IPR050330">
    <property type="entry name" value="Bact_OuterMem_StrucFunc"/>
</dbReference>
<feature type="domain" description="OmpA-like" evidence="3">
    <location>
        <begin position="142"/>
        <end position="258"/>
    </location>
</feature>
<dbReference type="Pfam" id="PF00691">
    <property type="entry name" value="OmpA"/>
    <property type="match status" value="1"/>
</dbReference>
<protein>
    <submittedName>
        <fullName evidence="4">Flagellar motor rotation protein MotB</fullName>
    </submittedName>
</protein>
<dbReference type="KEGG" id="samy:DB32_008631"/>
<dbReference type="GO" id="GO:0016020">
    <property type="term" value="C:membrane"/>
    <property type="evidence" value="ECO:0007669"/>
    <property type="project" value="UniProtKB-UniRule"/>
</dbReference>
<dbReference type="Gene3D" id="3.30.1330.60">
    <property type="entry name" value="OmpA-like domain"/>
    <property type="match status" value="1"/>
</dbReference>
<evidence type="ECO:0000256" key="1">
    <source>
        <dbReference type="PROSITE-ProRule" id="PRU00473"/>
    </source>
</evidence>
<keyword evidence="5" id="KW-1185">Reference proteome</keyword>
<keyword evidence="1" id="KW-0472">Membrane</keyword>
<evidence type="ECO:0000313" key="5">
    <source>
        <dbReference type="Proteomes" id="UP000034883"/>
    </source>
</evidence>
<feature type="region of interest" description="Disordered" evidence="2">
    <location>
        <begin position="26"/>
        <end position="45"/>
    </location>
</feature>
<proteinExistence type="predicted"/>
<dbReference type="OrthoDB" id="9805566at2"/>
<keyword evidence="4" id="KW-0966">Cell projection</keyword>
<feature type="region of interest" description="Disordered" evidence="2">
    <location>
        <begin position="265"/>
        <end position="294"/>
    </location>
</feature>
<evidence type="ECO:0000259" key="3">
    <source>
        <dbReference type="PROSITE" id="PS51123"/>
    </source>
</evidence>
<sequence>MFGDVRASIVVLVITLAGCSSLLTTSTEAPPAAAPVADRDGDDLAGEADRCADAAEDVDGFRDDDGCPDPDDDEDGIVDADDRCRCIAEDRDGFEDEDGCPDLDNDRDQILDACDACPNEIEVYDGCADEDGCPDRAHIDIESGRIVILEQILFARGSSAVAPSAHPQLDAIAAALAQNTQLTRICVTGHTDFGEPRPDRLSRARATAVRDWLVAHGISPERLEIESAADARPIVPRSASTSARAANRRVDFEILDVTGGRAPSLGRGGGCTTSWRSPCFDQPPPPPRDVCAEP</sequence>
<dbReference type="SUPFAM" id="SSF103088">
    <property type="entry name" value="OmpA-like"/>
    <property type="match status" value="1"/>
</dbReference>
<dbReference type="CDD" id="cd07185">
    <property type="entry name" value="OmpA_C-like"/>
    <property type="match status" value="1"/>
</dbReference>
<keyword evidence="4" id="KW-0969">Cilium</keyword>